<accession>A0A6A6IJE5</accession>
<keyword evidence="2" id="KW-1185">Reference proteome</keyword>
<dbReference type="Proteomes" id="UP000800094">
    <property type="component" value="Unassembled WGS sequence"/>
</dbReference>
<dbReference type="EMBL" id="ML987193">
    <property type="protein sequence ID" value="KAF2250496.1"/>
    <property type="molecule type" value="Genomic_DNA"/>
</dbReference>
<protein>
    <submittedName>
        <fullName evidence="1">Uncharacterized protein</fullName>
    </submittedName>
</protein>
<sequence length="64" mass="7357">MGYCRIMLARRCVAYSFGQLFAVIRKRCVQEYGCTAYSSCRQAVENSHCRGSRRGESGEWLHSM</sequence>
<name>A0A6A6IJE5_9PLEO</name>
<evidence type="ECO:0000313" key="1">
    <source>
        <dbReference type="EMBL" id="KAF2250496.1"/>
    </source>
</evidence>
<gene>
    <name evidence="1" type="ORF">BU26DRAFT_264483</name>
</gene>
<evidence type="ECO:0000313" key="2">
    <source>
        <dbReference type="Proteomes" id="UP000800094"/>
    </source>
</evidence>
<organism evidence="1 2">
    <name type="scientific">Trematosphaeria pertusa</name>
    <dbReference type="NCBI Taxonomy" id="390896"/>
    <lineage>
        <taxon>Eukaryota</taxon>
        <taxon>Fungi</taxon>
        <taxon>Dikarya</taxon>
        <taxon>Ascomycota</taxon>
        <taxon>Pezizomycotina</taxon>
        <taxon>Dothideomycetes</taxon>
        <taxon>Pleosporomycetidae</taxon>
        <taxon>Pleosporales</taxon>
        <taxon>Massarineae</taxon>
        <taxon>Trematosphaeriaceae</taxon>
        <taxon>Trematosphaeria</taxon>
    </lineage>
</organism>
<dbReference type="RefSeq" id="XP_033685500.1">
    <property type="nucleotide sequence ID" value="XM_033821295.1"/>
</dbReference>
<dbReference type="GeneID" id="54574625"/>
<proteinExistence type="predicted"/>
<reference evidence="1" key="1">
    <citation type="journal article" date="2020" name="Stud. Mycol.">
        <title>101 Dothideomycetes genomes: a test case for predicting lifestyles and emergence of pathogens.</title>
        <authorList>
            <person name="Haridas S."/>
            <person name="Albert R."/>
            <person name="Binder M."/>
            <person name="Bloem J."/>
            <person name="Labutti K."/>
            <person name="Salamov A."/>
            <person name="Andreopoulos B."/>
            <person name="Baker S."/>
            <person name="Barry K."/>
            <person name="Bills G."/>
            <person name="Bluhm B."/>
            <person name="Cannon C."/>
            <person name="Castanera R."/>
            <person name="Culley D."/>
            <person name="Daum C."/>
            <person name="Ezra D."/>
            <person name="Gonzalez J."/>
            <person name="Henrissat B."/>
            <person name="Kuo A."/>
            <person name="Liang C."/>
            <person name="Lipzen A."/>
            <person name="Lutzoni F."/>
            <person name="Magnuson J."/>
            <person name="Mondo S."/>
            <person name="Nolan M."/>
            <person name="Ohm R."/>
            <person name="Pangilinan J."/>
            <person name="Park H.-J."/>
            <person name="Ramirez L."/>
            <person name="Alfaro M."/>
            <person name="Sun H."/>
            <person name="Tritt A."/>
            <person name="Yoshinaga Y."/>
            <person name="Zwiers L.-H."/>
            <person name="Turgeon B."/>
            <person name="Goodwin S."/>
            <person name="Spatafora J."/>
            <person name="Crous P."/>
            <person name="Grigoriev I."/>
        </authorList>
    </citation>
    <scope>NUCLEOTIDE SEQUENCE</scope>
    <source>
        <strain evidence="1">CBS 122368</strain>
    </source>
</reference>
<dbReference type="AlphaFoldDB" id="A0A6A6IJE5"/>